<gene>
    <name evidence="2" type="ORF">L602_002900000480</name>
</gene>
<evidence type="ECO:0000313" key="3">
    <source>
        <dbReference type="Proteomes" id="UP000318141"/>
    </source>
</evidence>
<evidence type="ECO:0000256" key="1">
    <source>
        <dbReference type="SAM" id="MobiDB-lite"/>
    </source>
</evidence>
<evidence type="ECO:0000313" key="2">
    <source>
        <dbReference type="EMBL" id="TWG84109.1"/>
    </source>
</evidence>
<reference evidence="2 3" key="1">
    <citation type="submission" date="2019-07" db="EMBL/GenBank/DDBJ databases">
        <title>Genome sequencing of lignin-degrading bacterial isolates.</title>
        <authorList>
            <person name="Gladden J."/>
        </authorList>
    </citation>
    <scope>NUCLEOTIDE SEQUENCE [LARGE SCALE GENOMIC DNA]</scope>
    <source>
        <strain evidence="2 3">J11</strain>
    </source>
</reference>
<sequence>MPFDSLFPIRQQSPFPVWSAAPPLADTGGTTLLPPSIQLDTLPCEILLRIAAWLDGPSVRCLAETSRQIHACLDHDMLAAMRLADRIRWVVTASGFADMAREILERPAAQRAALTLKLAERRAHLHPSLLAGAQRALGTLVPNDDGERLSQALHRVRWRQSQRIDERFPEALPALEHVLQLPDQDRGRVLAQWIAVADKEGVAQRSPAQWQAIVSALPEAAGARVLCKLVKHASTSDPHAWEQIAGNAIDAARNLTPPGNPARMRILRAIAKATGRIDYFQPDGVGTEGRSRRAIWEAVLDLVQTLAPPHQRTLLTGLATYPSWELSRTGNVTVQTHGTNVPAWRKLPQEAAAVLRDTDAIADVLAAMAKDPDRWVSNALPARIPMLTHLMATARQLPDPQCSHVLAMVLHRPGAIVERKDARYATLWNAIFIASAQTDADCQAPLLAKLADTLDHARHHGSGADGHDPTLPSRWLALLDRTMALPESLRLAPARALVHACEHVPRSVGCHQKLLRLALSLPGEADRAELLAAMVDRQETMQPRDWRDTVNQIGQLSGAVREAPVRALVRRLAIRYEAVFMDDETGPADVPAARQTDLPLAAWPRNHDDALRQASAALQWLPLRVVAAELAGVFSLGEWDSWFQEDMTWLLQEARRLPPNGRHEISIVTAICAAMEELCDEEDKDDVYEFLPDVWNAVLALPAHSRGSALAWLADVVERLDIDDPWMDRIREQRQALPEADRPAPNTLKRKEPPR</sequence>
<protein>
    <recommendedName>
        <fullName evidence="4">F-box domain-containing protein</fullName>
    </recommendedName>
</protein>
<proteinExistence type="predicted"/>
<dbReference type="EMBL" id="VLJN01000022">
    <property type="protein sequence ID" value="TWG84109.1"/>
    <property type="molecule type" value="Genomic_DNA"/>
</dbReference>
<dbReference type="AlphaFoldDB" id="A0A562BGL2"/>
<organism evidence="2 3">
    <name type="scientific">Cupriavidus gilardii J11</name>
    <dbReference type="NCBI Taxonomy" id="936133"/>
    <lineage>
        <taxon>Bacteria</taxon>
        <taxon>Pseudomonadati</taxon>
        <taxon>Pseudomonadota</taxon>
        <taxon>Betaproteobacteria</taxon>
        <taxon>Burkholderiales</taxon>
        <taxon>Burkholderiaceae</taxon>
        <taxon>Cupriavidus</taxon>
    </lineage>
</organism>
<accession>A0A562BGL2</accession>
<feature type="region of interest" description="Disordered" evidence="1">
    <location>
        <begin position="733"/>
        <end position="755"/>
    </location>
</feature>
<evidence type="ECO:0008006" key="4">
    <source>
        <dbReference type="Google" id="ProtNLM"/>
    </source>
</evidence>
<comment type="caution">
    <text evidence="2">The sequence shown here is derived from an EMBL/GenBank/DDBJ whole genome shotgun (WGS) entry which is preliminary data.</text>
</comment>
<keyword evidence="3" id="KW-1185">Reference proteome</keyword>
<dbReference type="Proteomes" id="UP000318141">
    <property type="component" value="Unassembled WGS sequence"/>
</dbReference>
<name>A0A562BGL2_9BURK</name>
<feature type="compositionally biased region" description="Basic and acidic residues" evidence="1">
    <location>
        <begin position="733"/>
        <end position="742"/>
    </location>
</feature>